<dbReference type="OrthoDB" id="9799209at2"/>
<evidence type="ECO:0000259" key="9">
    <source>
        <dbReference type="Pfam" id="PF21082"/>
    </source>
</evidence>
<dbReference type="PANTHER" id="PTHR30347">
    <property type="entry name" value="POTASSIUM CHANNEL RELATED"/>
    <property type="match status" value="1"/>
</dbReference>
<feature type="transmembrane region" description="Helical" evidence="7">
    <location>
        <begin position="176"/>
        <end position="197"/>
    </location>
</feature>
<dbReference type="EMBL" id="VHSH01000001">
    <property type="protein sequence ID" value="TQV83362.1"/>
    <property type="molecule type" value="Genomic_DNA"/>
</dbReference>
<dbReference type="SUPFAM" id="SSF50182">
    <property type="entry name" value="Sm-like ribonucleoproteins"/>
    <property type="match status" value="1"/>
</dbReference>
<keyword evidence="3" id="KW-1003">Cell membrane</keyword>
<accession>A0A545U1K7</accession>
<dbReference type="Pfam" id="PF00924">
    <property type="entry name" value="MS_channel_2nd"/>
    <property type="match status" value="1"/>
</dbReference>
<dbReference type="AlphaFoldDB" id="A0A545U1K7"/>
<dbReference type="InterPro" id="IPR052702">
    <property type="entry name" value="MscS-like_channel"/>
</dbReference>
<dbReference type="InterPro" id="IPR011014">
    <property type="entry name" value="MscS_channel_TM-2"/>
</dbReference>
<evidence type="ECO:0000259" key="10">
    <source>
        <dbReference type="Pfam" id="PF21088"/>
    </source>
</evidence>
<organism evidence="11 12">
    <name type="scientific">Denitrobaculum tricleocarpae</name>
    <dbReference type="NCBI Taxonomy" id="2591009"/>
    <lineage>
        <taxon>Bacteria</taxon>
        <taxon>Pseudomonadati</taxon>
        <taxon>Pseudomonadota</taxon>
        <taxon>Alphaproteobacteria</taxon>
        <taxon>Rhodospirillales</taxon>
        <taxon>Rhodospirillaceae</taxon>
        <taxon>Denitrobaculum</taxon>
    </lineage>
</organism>
<dbReference type="PANTHER" id="PTHR30347:SF1">
    <property type="entry name" value="MECHANOSENSITIVE CHANNEL MSCK"/>
    <property type="match status" value="1"/>
</dbReference>
<keyword evidence="4 7" id="KW-0812">Transmembrane</keyword>
<evidence type="ECO:0000256" key="1">
    <source>
        <dbReference type="ARBA" id="ARBA00004651"/>
    </source>
</evidence>
<reference evidence="11 12" key="1">
    <citation type="submission" date="2019-06" db="EMBL/GenBank/DDBJ databases">
        <title>Whole genome sequence for Rhodospirillaceae sp. R148.</title>
        <authorList>
            <person name="Wang G."/>
        </authorList>
    </citation>
    <scope>NUCLEOTIDE SEQUENCE [LARGE SCALE GENOMIC DNA]</scope>
    <source>
        <strain evidence="11 12">R148</strain>
    </source>
</reference>
<comment type="similarity">
    <text evidence="2">Belongs to the MscS (TC 1.A.23) family.</text>
</comment>
<gene>
    <name evidence="11" type="ORF">FKG95_01820</name>
</gene>
<feature type="domain" description="Mechanosensitive ion channel MscS C-terminal" evidence="9">
    <location>
        <begin position="334"/>
        <end position="417"/>
    </location>
</feature>
<dbReference type="SUPFAM" id="SSF82689">
    <property type="entry name" value="Mechanosensitive channel protein MscS (YggB), C-terminal domain"/>
    <property type="match status" value="1"/>
</dbReference>
<feature type="domain" description="Mechanosensitive ion channel transmembrane helices 2/3" evidence="10">
    <location>
        <begin position="217"/>
        <end position="258"/>
    </location>
</feature>
<evidence type="ECO:0000256" key="3">
    <source>
        <dbReference type="ARBA" id="ARBA00022475"/>
    </source>
</evidence>
<comment type="subcellular location">
    <subcellularLocation>
        <location evidence="1">Cell membrane</location>
        <topology evidence="1">Multi-pass membrane protein</topology>
    </subcellularLocation>
</comment>
<feature type="transmembrane region" description="Helical" evidence="7">
    <location>
        <begin position="135"/>
        <end position="156"/>
    </location>
</feature>
<evidence type="ECO:0000259" key="8">
    <source>
        <dbReference type="Pfam" id="PF00924"/>
    </source>
</evidence>
<dbReference type="InterPro" id="IPR010920">
    <property type="entry name" value="LSM_dom_sf"/>
</dbReference>
<keyword evidence="12" id="KW-1185">Reference proteome</keyword>
<feature type="transmembrane region" description="Helical" evidence="7">
    <location>
        <begin position="68"/>
        <end position="92"/>
    </location>
</feature>
<evidence type="ECO:0000256" key="4">
    <source>
        <dbReference type="ARBA" id="ARBA00022692"/>
    </source>
</evidence>
<feature type="domain" description="Mechanosensitive ion channel MscS" evidence="8">
    <location>
        <begin position="260"/>
        <end position="325"/>
    </location>
</feature>
<evidence type="ECO:0000256" key="5">
    <source>
        <dbReference type="ARBA" id="ARBA00022989"/>
    </source>
</evidence>
<dbReference type="Gene3D" id="3.30.70.100">
    <property type="match status" value="1"/>
</dbReference>
<dbReference type="Gene3D" id="1.10.287.1260">
    <property type="match status" value="1"/>
</dbReference>
<dbReference type="InterPro" id="IPR049278">
    <property type="entry name" value="MS_channel_C"/>
</dbReference>
<dbReference type="Pfam" id="PF21082">
    <property type="entry name" value="MS_channel_3rd"/>
    <property type="match status" value="1"/>
</dbReference>
<dbReference type="Pfam" id="PF21088">
    <property type="entry name" value="MS_channel_1st"/>
    <property type="match status" value="1"/>
</dbReference>
<dbReference type="SUPFAM" id="SSF82861">
    <property type="entry name" value="Mechanosensitive channel protein MscS (YggB), transmembrane region"/>
    <property type="match status" value="1"/>
</dbReference>
<dbReference type="Proteomes" id="UP000315252">
    <property type="component" value="Unassembled WGS sequence"/>
</dbReference>
<feature type="transmembrane region" description="Helical" evidence="7">
    <location>
        <begin position="243"/>
        <end position="272"/>
    </location>
</feature>
<dbReference type="InterPro" id="IPR011066">
    <property type="entry name" value="MscS_channel_C_sf"/>
</dbReference>
<feature type="transmembrane region" description="Helical" evidence="7">
    <location>
        <begin position="218"/>
        <end position="237"/>
    </location>
</feature>
<evidence type="ECO:0000256" key="2">
    <source>
        <dbReference type="ARBA" id="ARBA00008017"/>
    </source>
</evidence>
<comment type="caution">
    <text evidence="11">The sequence shown here is derived from an EMBL/GenBank/DDBJ whole genome shotgun (WGS) entry which is preliminary data.</text>
</comment>
<keyword evidence="5 7" id="KW-1133">Transmembrane helix</keyword>
<dbReference type="GO" id="GO:0008381">
    <property type="term" value="F:mechanosensitive monoatomic ion channel activity"/>
    <property type="evidence" value="ECO:0007669"/>
    <property type="project" value="UniProtKB-ARBA"/>
</dbReference>
<dbReference type="InterPro" id="IPR023408">
    <property type="entry name" value="MscS_beta-dom_sf"/>
</dbReference>
<keyword evidence="6 7" id="KW-0472">Membrane</keyword>
<dbReference type="Gene3D" id="2.30.30.60">
    <property type="match status" value="1"/>
</dbReference>
<dbReference type="InterPro" id="IPR006685">
    <property type="entry name" value="MscS_channel_2nd"/>
</dbReference>
<dbReference type="RefSeq" id="WP_142894585.1">
    <property type="nucleotide sequence ID" value="NZ_ML660052.1"/>
</dbReference>
<evidence type="ECO:0000256" key="7">
    <source>
        <dbReference type="SAM" id="Phobius"/>
    </source>
</evidence>
<evidence type="ECO:0000256" key="6">
    <source>
        <dbReference type="ARBA" id="ARBA00023136"/>
    </source>
</evidence>
<feature type="transmembrane region" description="Helical" evidence="7">
    <location>
        <begin position="104"/>
        <end position="123"/>
    </location>
</feature>
<protein>
    <submittedName>
        <fullName evidence="11">Mechanosensitive ion channel</fullName>
    </submittedName>
</protein>
<proteinExistence type="inferred from homology"/>
<evidence type="ECO:0000313" key="11">
    <source>
        <dbReference type="EMBL" id="TQV83362.1"/>
    </source>
</evidence>
<dbReference type="InterPro" id="IPR049142">
    <property type="entry name" value="MS_channel_1st"/>
</dbReference>
<evidence type="ECO:0000313" key="12">
    <source>
        <dbReference type="Proteomes" id="UP000315252"/>
    </source>
</evidence>
<name>A0A545U1K7_9PROT</name>
<dbReference type="GO" id="GO:0005886">
    <property type="term" value="C:plasma membrane"/>
    <property type="evidence" value="ECO:0007669"/>
    <property type="project" value="UniProtKB-SubCell"/>
</dbReference>
<sequence>MQEFFDIAPLVDWLSAAYQWLIEHVADPWNFLQLVLLALLYPLARFAARRLGPLLEARLASLTVRPGLAALFRALPSLLAPVVFLILLWFVIGIMQEMTWPSRSYLLRIVASLMTAWIVIRLGSTFIRNPVVAKTLTLGVWTLAALNITGLLGPAIEVMDALSFNVGGLRISLLTVVNGMASLALLLWGASALSRILEARINRLPDLTPSVQVLLGKLLKITLLTLAVVIALNSVGIDLTALAVFSGAIGVGIGFGLQKVVSNLISGVILLLDKSIKPGDVIELEDTFGWITSLGARYVSVVTRDGKEYLIPNEDLITHRVVNWSFSNDLVRLEIPFGVDYSCDPHEVRRVAREAAAKSPRVSDETSPVCHLVGFGDSSLDFLLRFWIKDPQAGVVNIKGEVLLAVWDAFKEQGIEIPYPHRKMILQEPIIVKTAPEAPNPLEASTS</sequence>